<evidence type="ECO:0000313" key="7">
    <source>
        <dbReference type="EMBL" id="RFU24477.1"/>
    </source>
</evidence>
<dbReference type="InterPro" id="IPR013083">
    <property type="entry name" value="Znf_RING/FYVE/PHD"/>
</dbReference>
<evidence type="ECO:0000256" key="4">
    <source>
        <dbReference type="ARBA" id="ARBA00022833"/>
    </source>
</evidence>
<name>A0A3E2GTW5_SCYLI</name>
<dbReference type="OrthoDB" id="9977870at2759"/>
<dbReference type="EMBL" id="NCSJ02000442">
    <property type="protein sequence ID" value="RFU24477.1"/>
    <property type="molecule type" value="Genomic_DNA"/>
</dbReference>
<evidence type="ECO:0000256" key="2">
    <source>
        <dbReference type="ARBA" id="ARBA00022771"/>
    </source>
</evidence>
<dbReference type="GO" id="GO:0004842">
    <property type="term" value="F:ubiquitin-protein transferase activity"/>
    <property type="evidence" value="ECO:0007669"/>
    <property type="project" value="InterPro"/>
</dbReference>
<proteinExistence type="predicted"/>
<evidence type="ECO:0000256" key="3">
    <source>
        <dbReference type="ARBA" id="ARBA00022786"/>
    </source>
</evidence>
<reference evidence="7 8" key="1">
    <citation type="submission" date="2018-05" db="EMBL/GenBank/DDBJ databases">
        <title>Draft genome sequence of Scytalidium lignicola DSM 105466, a ubiquitous saprotrophic fungus.</title>
        <authorList>
            <person name="Buettner E."/>
            <person name="Gebauer A.M."/>
            <person name="Hofrichter M."/>
            <person name="Liers C."/>
            <person name="Kellner H."/>
        </authorList>
    </citation>
    <scope>NUCLEOTIDE SEQUENCE [LARGE SCALE GENOMIC DNA]</scope>
    <source>
        <strain evidence="7 8">DSM 105466</strain>
    </source>
</reference>
<keyword evidence="8" id="KW-1185">Reference proteome</keyword>
<dbReference type="InterPro" id="IPR031127">
    <property type="entry name" value="E3_UB_ligase_RBR"/>
</dbReference>
<comment type="caution">
    <text evidence="7">The sequence shown here is derived from an EMBL/GenBank/DDBJ whole genome shotgun (WGS) entry which is preliminary data.</text>
</comment>
<dbReference type="STRING" id="5539.A0A3E2GTW5"/>
<dbReference type="CDD" id="cd20335">
    <property type="entry name" value="BRcat_RBR"/>
    <property type="match status" value="1"/>
</dbReference>
<dbReference type="Proteomes" id="UP000258309">
    <property type="component" value="Unassembled WGS sequence"/>
</dbReference>
<evidence type="ECO:0000256" key="1">
    <source>
        <dbReference type="ARBA" id="ARBA00022723"/>
    </source>
</evidence>
<dbReference type="OMA" id="INRRCEA"/>
<dbReference type="PANTHER" id="PTHR11685">
    <property type="entry name" value="RBR FAMILY RING FINGER AND IBR DOMAIN-CONTAINING"/>
    <property type="match status" value="1"/>
</dbReference>
<dbReference type="AlphaFoldDB" id="A0A3E2GTW5"/>
<dbReference type="InterPro" id="IPR002867">
    <property type="entry name" value="IBR_dom"/>
</dbReference>
<keyword evidence="2 5" id="KW-0863">Zinc-finger</keyword>
<dbReference type="PROSITE" id="PS00518">
    <property type="entry name" value="ZF_RING_1"/>
    <property type="match status" value="1"/>
</dbReference>
<protein>
    <recommendedName>
        <fullName evidence="6">RING-type domain-containing protein</fullName>
    </recommendedName>
</protein>
<keyword evidence="4" id="KW-0862">Zinc</keyword>
<feature type="non-terminal residue" evidence="7">
    <location>
        <position position="1"/>
    </location>
</feature>
<gene>
    <name evidence="7" type="ORF">B7463_g11861</name>
</gene>
<sequence>MTHVDEGLLQGMDEQTGDLILQLQLQDLDVYFSSSKGKAREGEVSDESLAFQMQVQELQRISSLRTDKRMARSIATAEDLARRDRSIASQLNNGVQPPNTEYQEETNVYAFEDELIDQLEFLYVSGPNDLGGGNINRFEAESSQGASRTKDLSSINRRCEACREEVKFYDVAQVPCSHEYCRSCLQDLFEMSMTDESLFPPRCCRQQIPVRSVRVFLKLDIVQSYEKKKIEFETPNRTYCHSSTCSTFINTSYIKGEIATCPVCSLTTCTTCKAEAHKGDCPNDAPLQQVLQTARENGWQRCYSCWRVIELEHGCVGVVPNSATFVESGGRLAPATSGMSIVFLLVRIKFLIGSLNRWQVTTYYKAYNLQ</sequence>
<accession>A0A3E2GTW5</accession>
<evidence type="ECO:0000256" key="5">
    <source>
        <dbReference type="PROSITE-ProRule" id="PRU00175"/>
    </source>
</evidence>
<keyword evidence="3" id="KW-0833">Ubl conjugation pathway</keyword>
<keyword evidence="1" id="KW-0479">Metal-binding</keyword>
<feature type="domain" description="RING-type" evidence="6">
    <location>
        <begin position="159"/>
        <end position="203"/>
    </location>
</feature>
<dbReference type="GO" id="GO:0016567">
    <property type="term" value="P:protein ubiquitination"/>
    <property type="evidence" value="ECO:0007669"/>
    <property type="project" value="InterPro"/>
</dbReference>
<feature type="non-terminal residue" evidence="7">
    <location>
        <position position="370"/>
    </location>
</feature>
<dbReference type="GO" id="GO:0008270">
    <property type="term" value="F:zinc ion binding"/>
    <property type="evidence" value="ECO:0007669"/>
    <property type="project" value="UniProtKB-KW"/>
</dbReference>
<evidence type="ECO:0000259" key="6">
    <source>
        <dbReference type="PROSITE" id="PS50089"/>
    </source>
</evidence>
<dbReference type="InterPro" id="IPR001841">
    <property type="entry name" value="Znf_RING"/>
</dbReference>
<dbReference type="PROSITE" id="PS50089">
    <property type="entry name" value="ZF_RING_2"/>
    <property type="match status" value="1"/>
</dbReference>
<dbReference type="SUPFAM" id="SSF57850">
    <property type="entry name" value="RING/U-box"/>
    <property type="match status" value="1"/>
</dbReference>
<dbReference type="Gene3D" id="3.30.40.10">
    <property type="entry name" value="Zinc/RING finger domain, C3HC4 (zinc finger)"/>
    <property type="match status" value="1"/>
</dbReference>
<evidence type="ECO:0000313" key="8">
    <source>
        <dbReference type="Proteomes" id="UP000258309"/>
    </source>
</evidence>
<organism evidence="7 8">
    <name type="scientific">Scytalidium lignicola</name>
    <name type="common">Hyphomycete</name>
    <dbReference type="NCBI Taxonomy" id="5539"/>
    <lineage>
        <taxon>Eukaryota</taxon>
        <taxon>Fungi</taxon>
        <taxon>Dikarya</taxon>
        <taxon>Ascomycota</taxon>
        <taxon>Pezizomycotina</taxon>
        <taxon>Leotiomycetes</taxon>
        <taxon>Leotiomycetes incertae sedis</taxon>
        <taxon>Scytalidium</taxon>
    </lineage>
</organism>
<dbReference type="Pfam" id="PF01485">
    <property type="entry name" value="IBR"/>
    <property type="match status" value="1"/>
</dbReference>
<dbReference type="InterPro" id="IPR017907">
    <property type="entry name" value="Znf_RING_CS"/>
</dbReference>